<keyword evidence="1" id="KW-1133">Transmembrane helix</keyword>
<accession>A0A0K9NXE4</accession>
<evidence type="ECO:0000256" key="2">
    <source>
        <dbReference type="SAM" id="SignalP"/>
    </source>
</evidence>
<dbReference type="AlphaFoldDB" id="A0A0K9NXE4"/>
<dbReference type="Proteomes" id="UP000036987">
    <property type="component" value="Unassembled WGS sequence"/>
</dbReference>
<evidence type="ECO:0000313" key="3">
    <source>
        <dbReference type="EMBL" id="KMZ60712.1"/>
    </source>
</evidence>
<feature type="transmembrane region" description="Helical" evidence="1">
    <location>
        <begin position="163"/>
        <end position="185"/>
    </location>
</feature>
<keyword evidence="2" id="KW-0732">Signal</keyword>
<keyword evidence="1" id="KW-0472">Membrane</keyword>
<protein>
    <submittedName>
        <fullName evidence="3">Uncharacterized protein</fullName>
    </submittedName>
</protein>
<dbReference type="EMBL" id="LFYR01001587">
    <property type="protein sequence ID" value="KMZ60712.1"/>
    <property type="molecule type" value="Genomic_DNA"/>
</dbReference>
<dbReference type="PANTHER" id="PTHR36336">
    <property type="entry name" value="OS09G0560400 PROTEIN"/>
    <property type="match status" value="1"/>
</dbReference>
<evidence type="ECO:0000313" key="4">
    <source>
        <dbReference type="Proteomes" id="UP000036987"/>
    </source>
</evidence>
<gene>
    <name evidence="3" type="ORF">ZOSMA_57G00480</name>
</gene>
<sequence>MTFFSSGTWILGVFLLILVVCPVPSTKSEIDGNEGTAGRSLVGIEEKQGNATFKCLSSGPCLRCQYSEKNDEKYSCSETGYRMPFKCLEIQDVAKEGSSQKPQRRLLDEEKFYWMTIDPGAYPSPLISFKLRNLLGDSSKSESSQQSYITYKSCVPIEPEEKLSILGFELIMVSLLLICGPVAYFRQKRSVSAAGAGSVRLPNNY</sequence>
<feature type="signal peptide" evidence="2">
    <location>
        <begin position="1"/>
        <end position="28"/>
    </location>
</feature>
<dbReference type="OrthoDB" id="2019675at2759"/>
<proteinExistence type="predicted"/>
<keyword evidence="4" id="KW-1185">Reference proteome</keyword>
<name>A0A0K9NXE4_ZOSMR</name>
<dbReference type="PANTHER" id="PTHR36336:SF1">
    <property type="entry name" value="OS09G0560400 PROTEIN"/>
    <property type="match status" value="1"/>
</dbReference>
<keyword evidence="1" id="KW-0812">Transmembrane</keyword>
<comment type="caution">
    <text evidence="3">The sequence shown here is derived from an EMBL/GenBank/DDBJ whole genome shotgun (WGS) entry which is preliminary data.</text>
</comment>
<reference evidence="4" key="1">
    <citation type="journal article" date="2016" name="Nature">
        <title>The genome of the seagrass Zostera marina reveals angiosperm adaptation to the sea.</title>
        <authorList>
            <person name="Olsen J.L."/>
            <person name="Rouze P."/>
            <person name="Verhelst B."/>
            <person name="Lin Y.-C."/>
            <person name="Bayer T."/>
            <person name="Collen J."/>
            <person name="Dattolo E."/>
            <person name="De Paoli E."/>
            <person name="Dittami S."/>
            <person name="Maumus F."/>
            <person name="Michel G."/>
            <person name="Kersting A."/>
            <person name="Lauritano C."/>
            <person name="Lohaus R."/>
            <person name="Toepel M."/>
            <person name="Tonon T."/>
            <person name="Vanneste K."/>
            <person name="Amirebrahimi M."/>
            <person name="Brakel J."/>
            <person name="Bostroem C."/>
            <person name="Chovatia M."/>
            <person name="Grimwood J."/>
            <person name="Jenkins J.W."/>
            <person name="Jueterbock A."/>
            <person name="Mraz A."/>
            <person name="Stam W.T."/>
            <person name="Tice H."/>
            <person name="Bornberg-Bauer E."/>
            <person name="Green P.J."/>
            <person name="Pearson G.A."/>
            <person name="Procaccini G."/>
            <person name="Duarte C.M."/>
            <person name="Schmutz J."/>
            <person name="Reusch T.B.H."/>
            <person name="Van de Peer Y."/>
        </authorList>
    </citation>
    <scope>NUCLEOTIDE SEQUENCE [LARGE SCALE GENOMIC DNA]</scope>
    <source>
        <strain evidence="4">cv. Finnish</strain>
    </source>
</reference>
<feature type="chain" id="PRO_5005527445" evidence="2">
    <location>
        <begin position="29"/>
        <end position="205"/>
    </location>
</feature>
<evidence type="ECO:0000256" key="1">
    <source>
        <dbReference type="SAM" id="Phobius"/>
    </source>
</evidence>
<dbReference type="OMA" id="CIPPVNE"/>
<organism evidence="3 4">
    <name type="scientific">Zostera marina</name>
    <name type="common">Eelgrass</name>
    <dbReference type="NCBI Taxonomy" id="29655"/>
    <lineage>
        <taxon>Eukaryota</taxon>
        <taxon>Viridiplantae</taxon>
        <taxon>Streptophyta</taxon>
        <taxon>Embryophyta</taxon>
        <taxon>Tracheophyta</taxon>
        <taxon>Spermatophyta</taxon>
        <taxon>Magnoliopsida</taxon>
        <taxon>Liliopsida</taxon>
        <taxon>Zosteraceae</taxon>
        <taxon>Zostera</taxon>
    </lineage>
</organism>